<dbReference type="InterPro" id="IPR024414">
    <property type="entry name" value="Uncharacterised_PrgI"/>
</dbReference>
<organism evidence="2 3">
    <name type="scientific">Candidatus Uhrbacteria bacterium RIFCSPLOWO2_02_FULL_48_12</name>
    <dbReference type="NCBI Taxonomy" id="1802407"/>
    <lineage>
        <taxon>Bacteria</taxon>
        <taxon>Candidatus Uhriibacteriota</taxon>
    </lineage>
</organism>
<keyword evidence="1" id="KW-0472">Membrane</keyword>
<keyword evidence="1" id="KW-1133">Transmembrane helix</keyword>
<proteinExistence type="predicted"/>
<sequence>MQQFVVPQFIDVEDKIIGPITTRQFVILIVTGLFIFLSYRFSDFSLFIVLTVIWAIIGGSLAFWRVNGRPFHFFLLNLIQTFRRPRLRIWNKRLTTDEVKSDIKAAKPGLSSTPAVVTRTPPSSSRLSDLALVVDTGGVYRGESQ</sequence>
<reference evidence="2 3" key="1">
    <citation type="journal article" date="2016" name="Nat. Commun.">
        <title>Thousands of microbial genomes shed light on interconnected biogeochemical processes in an aquifer system.</title>
        <authorList>
            <person name="Anantharaman K."/>
            <person name="Brown C.T."/>
            <person name="Hug L.A."/>
            <person name="Sharon I."/>
            <person name="Castelle C.J."/>
            <person name="Probst A.J."/>
            <person name="Thomas B.C."/>
            <person name="Singh A."/>
            <person name="Wilkins M.J."/>
            <person name="Karaoz U."/>
            <person name="Brodie E.L."/>
            <person name="Williams K.H."/>
            <person name="Hubbard S.S."/>
            <person name="Banfield J.F."/>
        </authorList>
    </citation>
    <scope>NUCLEOTIDE SEQUENCE [LARGE SCALE GENOMIC DNA]</scope>
</reference>
<dbReference type="Proteomes" id="UP000178723">
    <property type="component" value="Unassembled WGS sequence"/>
</dbReference>
<evidence type="ECO:0008006" key="4">
    <source>
        <dbReference type="Google" id="ProtNLM"/>
    </source>
</evidence>
<feature type="transmembrane region" description="Helical" evidence="1">
    <location>
        <begin position="20"/>
        <end position="39"/>
    </location>
</feature>
<dbReference type="AlphaFoldDB" id="A0A1F7V7N3"/>
<protein>
    <recommendedName>
        <fullName evidence="4">PrgI family protein</fullName>
    </recommendedName>
</protein>
<evidence type="ECO:0000313" key="3">
    <source>
        <dbReference type="Proteomes" id="UP000178723"/>
    </source>
</evidence>
<feature type="transmembrane region" description="Helical" evidence="1">
    <location>
        <begin position="45"/>
        <end position="64"/>
    </location>
</feature>
<dbReference type="Pfam" id="PF12666">
    <property type="entry name" value="PrgI"/>
    <property type="match status" value="1"/>
</dbReference>
<gene>
    <name evidence="2" type="ORF">A3I40_01565</name>
</gene>
<evidence type="ECO:0000256" key="1">
    <source>
        <dbReference type="SAM" id="Phobius"/>
    </source>
</evidence>
<dbReference type="STRING" id="1802407.A3I40_01565"/>
<keyword evidence="1" id="KW-0812">Transmembrane</keyword>
<comment type="caution">
    <text evidence="2">The sequence shown here is derived from an EMBL/GenBank/DDBJ whole genome shotgun (WGS) entry which is preliminary data.</text>
</comment>
<evidence type="ECO:0000313" key="2">
    <source>
        <dbReference type="EMBL" id="OGL86500.1"/>
    </source>
</evidence>
<accession>A0A1F7V7N3</accession>
<dbReference type="EMBL" id="MGEP01000048">
    <property type="protein sequence ID" value="OGL86500.1"/>
    <property type="molecule type" value="Genomic_DNA"/>
</dbReference>
<name>A0A1F7V7N3_9BACT</name>